<evidence type="ECO:0000256" key="2">
    <source>
        <dbReference type="SAM" id="Phobius"/>
    </source>
</evidence>
<organism evidence="3 4">
    <name type="scientific">Apiospora marii</name>
    <dbReference type="NCBI Taxonomy" id="335849"/>
    <lineage>
        <taxon>Eukaryota</taxon>
        <taxon>Fungi</taxon>
        <taxon>Dikarya</taxon>
        <taxon>Ascomycota</taxon>
        <taxon>Pezizomycotina</taxon>
        <taxon>Sordariomycetes</taxon>
        <taxon>Xylariomycetidae</taxon>
        <taxon>Amphisphaeriales</taxon>
        <taxon>Apiosporaceae</taxon>
        <taxon>Apiospora</taxon>
    </lineage>
</organism>
<feature type="transmembrane region" description="Helical" evidence="2">
    <location>
        <begin position="151"/>
        <end position="170"/>
    </location>
</feature>
<protein>
    <submittedName>
        <fullName evidence="3">Uncharacterized protein</fullName>
    </submittedName>
</protein>
<keyword evidence="4" id="KW-1185">Reference proteome</keyword>
<name>A0ABR1RK85_9PEZI</name>
<keyword evidence="2" id="KW-0812">Transmembrane</keyword>
<gene>
    <name evidence="3" type="ORF">PG991_009537</name>
</gene>
<accession>A0ABR1RK85</accession>
<feature type="compositionally biased region" description="Pro residues" evidence="1">
    <location>
        <begin position="1"/>
        <end position="11"/>
    </location>
</feature>
<reference evidence="3 4" key="1">
    <citation type="submission" date="2023-01" db="EMBL/GenBank/DDBJ databases">
        <title>Analysis of 21 Apiospora genomes using comparative genomics revels a genus with tremendous synthesis potential of carbohydrate active enzymes and secondary metabolites.</title>
        <authorList>
            <person name="Sorensen T."/>
        </authorList>
    </citation>
    <scope>NUCLEOTIDE SEQUENCE [LARGE SCALE GENOMIC DNA]</scope>
    <source>
        <strain evidence="3 4">CBS 20057</strain>
    </source>
</reference>
<proteinExistence type="predicted"/>
<evidence type="ECO:0000256" key="1">
    <source>
        <dbReference type="SAM" id="MobiDB-lite"/>
    </source>
</evidence>
<dbReference type="Proteomes" id="UP001396898">
    <property type="component" value="Unassembled WGS sequence"/>
</dbReference>
<comment type="caution">
    <text evidence="3">The sequence shown here is derived from an EMBL/GenBank/DDBJ whole genome shotgun (WGS) entry which is preliminary data.</text>
</comment>
<feature type="region of interest" description="Disordered" evidence="1">
    <location>
        <begin position="1"/>
        <end position="23"/>
    </location>
</feature>
<dbReference type="EMBL" id="JAQQWI010000014">
    <property type="protein sequence ID" value="KAK8013266.1"/>
    <property type="molecule type" value="Genomic_DNA"/>
</dbReference>
<sequence>MASPVASPPPSLTESSISDEELEQLSTESDLRKLISDRLPTAESPPNYVRIWMGGYFTYRGVDPDCADRFFWSGAEFTDLDIVELTQAFRAKLMIQTYGTASVVGLMEQEVEMMAIDVFQFIQMGKTPPRNQMLARLMRLFSSDATMQERLNGFLVLVGLLLLVLLALYARLVYLDFDEAVTGPLWQAWKRKKGVSWPS</sequence>
<keyword evidence="2" id="KW-1133">Transmembrane helix</keyword>
<keyword evidence="2" id="KW-0472">Membrane</keyword>
<evidence type="ECO:0000313" key="3">
    <source>
        <dbReference type="EMBL" id="KAK8013266.1"/>
    </source>
</evidence>
<evidence type="ECO:0000313" key="4">
    <source>
        <dbReference type="Proteomes" id="UP001396898"/>
    </source>
</evidence>